<sequence length="301" mass="32697">MINNLLETNDTPLNDLSGNSNELGAELRHLREQKGLTIKEVADRLKLPTRQIEALENGLYDGLPEPVFIRGFLRSYGRFLDMDETRLSGYLDRIAPPSTKPRSSETQHDLNFANSAVKKSAPKWIWGVVAVAIIGVGVYFWQAKSNAENEAQENVSTIPVDNQEVAPPNLNADNMIVRPMNPSDTATETAVASTVMQQNNQTLTQTPSTPVAPVTAVAGELVISNKHRTMLTVTDVHGKVLLNKIVPAASEHRFKEGAPFEVRMGYAEGATATFAGQPIDLNAQQKEGQSVAFTAGAAPKP</sequence>
<protein>
    <submittedName>
        <fullName evidence="3">Cytoskeleton protein rodZ</fullName>
    </submittedName>
</protein>
<proteinExistence type="predicted"/>
<dbReference type="Pfam" id="PF13464">
    <property type="entry name" value="RodZ_C"/>
    <property type="match status" value="1"/>
</dbReference>
<accession>A0A376BVC1</accession>
<evidence type="ECO:0000313" key="3">
    <source>
        <dbReference type="EMBL" id="SSY80763.1"/>
    </source>
</evidence>
<dbReference type="GO" id="GO:0003677">
    <property type="term" value="F:DNA binding"/>
    <property type="evidence" value="ECO:0007669"/>
    <property type="project" value="InterPro"/>
</dbReference>
<reference evidence="3 4" key="1">
    <citation type="submission" date="2018-06" db="EMBL/GenBank/DDBJ databases">
        <authorList>
            <consortium name="Pathogen Informatics"/>
            <person name="Doyle S."/>
        </authorList>
    </citation>
    <scope>NUCLEOTIDE SEQUENCE [LARGE SCALE GENOMIC DNA]</scope>
    <source>
        <strain evidence="3 4">NCTC10283</strain>
    </source>
</reference>
<evidence type="ECO:0000259" key="2">
    <source>
        <dbReference type="PROSITE" id="PS50943"/>
    </source>
</evidence>
<keyword evidence="1" id="KW-0812">Transmembrane</keyword>
<gene>
    <name evidence="3" type="primary">rodZ</name>
    <name evidence="3" type="ORF">NCTC10283_02324</name>
</gene>
<feature type="transmembrane region" description="Helical" evidence="1">
    <location>
        <begin position="124"/>
        <end position="141"/>
    </location>
</feature>
<dbReference type="InterPro" id="IPR010982">
    <property type="entry name" value="Lambda_DNA-bd_dom_sf"/>
</dbReference>
<dbReference type="InterPro" id="IPR050400">
    <property type="entry name" value="Bact_Cytoskel_RodZ"/>
</dbReference>
<dbReference type="Pfam" id="PF13413">
    <property type="entry name" value="HTH_25"/>
    <property type="match status" value="1"/>
</dbReference>
<dbReference type="CDD" id="cd00093">
    <property type="entry name" value="HTH_XRE"/>
    <property type="match status" value="1"/>
</dbReference>
<dbReference type="PANTHER" id="PTHR34475:SF1">
    <property type="entry name" value="CYTOSKELETON PROTEIN RODZ"/>
    <property type="match status" value="1"/>
</dbReference>
<feature type="domain" description="HTH cro/C1-type" evidence="2">
    <location>
        <begin position="27"/>
        <end position="60"/>
    </location>
</feature>
<dbReference type="Gene3D" id="1.10.260.40">
    <property type="entry name" value="lambda repressor-like DNA-binding domains"/>
    <property type="match status" value="1"/>
</dbReference>
<dbReference type="STRING" id="1120980.GCA_000745955_00288"/>
<dbReference type="InterPro" id="IPR025194">
    <property type="entry name" value="RodZ-like_C"/>
</dbReference>
<evidence type="ECO:0000313" key="4">
    <source>
        <dbReference type="Proteomes" id="UP000254209"/>
    </source>
</evidence>
<dbReference type="AlphaFoldDB" id="A0A376BVC1"/>
<dbReference type="PANTHER" id="PTHR34475">
    <property type="match status" value="1"/>
</dbReference>
<dbReference type="Proteomes" id="UP000254209">
    <property type="component" value="Unassembled WGS sequence"/>
</dbReference>
<dbReference type="OrthoDB" id="8561330at2"/>
<dbReference type="RefSeq" id="WP_084693432.1">
    <property type="nucleotide sequence ID" value="NZ_CP091519.2"/>
</dbReference>
<dbReference type="EMBL" id="UFSO01000003">
    <property type="protein sequence ID" value="SSY80763.1"/>
    <property type="molecule type" value="Genomic_DNA"/>
</dbReference>
<dbReference type="SUPFAM" id="SSF47413">
    <property type="entry name" value="lambda repressor-like DNA-binding domains"/>
    <property type="match status" value="1"/>
</dbReference>
<dbReference type="SMART" id="SM00530">
    <property type="entry name" value="HTH_XRE"/>
    <property type="match status" value="1"/>
</dbReference>
<keyword evidence="4" id="KW-1185">Reference proteome</keyword>
<evidence type="ECO:0000256" key="1">
    <source>
        <dbReference type="SAM" id="Phobius"/>
    </source>
</evidence>
<organism evidence="3 4">
    <name type="scientific">Alysiella crassa</name>
    <dbReference type="NCBI Taxonomy" id="153491"/>
    <lineage>
        <taxon>Bacteria</taxon>
        <taxon>Pseudomonadati</taxon>
        <taxon>Pseudomonadota</taxon>
        <taxon>Betaproteobacteria</taxon>
        <taxon>Neisseriales</taxon>
        <taxon>Neisseriaceae</taxon>
        <taxon>Alysiella</taxon>
    </lineage>
</organism>
<keyword evidence="1" id="KW-1133">Transmembrane helix</keyword>
<dbReference type="InterPro" id="IPR001387">
    <property type="entry name" value="Cro/C1-type_HTH"/>
</dbReference>
<dbReference type="PROSITE" id="PS50943">
    <property type="entry name" value="HTH_CROC1"/>
    <property type="match status" value="1"/>
</dbReference>
<name>A0A376BVC1_9NEIS</name>
<keyword evidence="1" id="KW-0472">Membrane</keyword>